<gene>
    <name evidence="9" type="ORF">BTM29_03565</name>
</gene>
<evidence type="ECO:0000256" key="5">
    <source>
        <dbReference type="ARBA" id="ARBA00022679"/>
    </source>
</evidence>
<keyword evidence="4 9" id="KW-0762">Sugar transport</keyword>
<dbReference type="GO" id="GO:0009401">
    <property type="term" value="P:phosphoenolpyruvate-dependent sugar phosphotransferase system"/>
    <property type="evidence" value="ECO:0007669"/>
    <property type="project" value="UniProtKB-KW"/>
</dbReference>
<proteinExistence type="predicted"/>
<dbReference type="CDD" id="cd00006">
    <property type="entry name" value="PTS_IIA_man"/>
    <property type="match status" value="1"/>
</dbReference>
<dbReference type="InterPro" id="IPR033887">
    <property type="entry name" value="PTS_IIA_man"/>
</dbReference>
<accession>A0A1P8Q1I2</accession>
<dbReference type="GO" id="GO:0016301">
    <property type="term" value="F:kinase activity"/>
    <property type="evidence" value="ECO:0007669"/>
    <property type="project" value="UniProtKB-KW"/>
</dbReference>
<dbReference type="AlphaFoldDB" id="A0A1P8Q1I2"/>
<keyword evidence="3" id="KW-0963">Cytoplasm</keyword>
<dbReference type="InterPro" id="IPR004701">
    <property type="entry name" value="PTS_EIIA_man-typ"/>
</dbReference>
<protein>
    <submittedName>
        <fullName evidence="9">PTS sugar transporter</fullName>
    </submittedName>
</protein>
<dbReference type="Pfam" id="PF03610">
    <property type="entry name" value="EIIA-man"/>
    <property type="match status" value="1"/>
</dbReference>
<sequence length="141" mass="15305">MSHFQTIVTGHGKFATGFKGAIELLAGKQDTMTFVDFSESMNELDLGKKLSELVKDDSVLIFTDLAGGTPYKEAAKIAFNNPKVKVVAGCNLASLLETAFNEYETLEAYANDLVKVTCQSAEVLDLSDSDDEKEEPEDDGI</sequence>
<evidence type="ECO:0000256" key="2">
    <source>
        <dbReference type="ARBA" id="ARBA00022448"/>
    </source>
</evidence>
<reference evidence="10" key="1">
    <citation type="submission" date="2016-12" db="EMBL/GenBank/DDBJ databases">
        <authorList>
            <person name="Jung M.Y."/>
            <person name="Lee S.H."/>
        </authorList>
    </citation>
    <scope>NUCLEOTIDE SEQUENCE [LARGE SCALE GENOMIC DNA]</scope>
    <source>
        <strain evidence="10">WiKim39</strain>
    </source>
</reference>
<keyword evidence="2" id="KW-0813">Transport</keyword>
<feature type="domain" description="PTS EIIA type-4" evidence="8">
    <location>
        <begin position="3"/>
        <end position="124"/>
    </location>
</feature>
<dbReference type="OrthoDB" id="9799827at2"/>
<evidence type="ECO:0000313" key="9">
    <source>
        <dbReference type="EMBL" id="APX71687.1"/>
    </source>
</evidence>
<dbReference type="KEGG" id="lalw:BTM29_03565"/>
<dbReference type="InterPro" id="IPR036662">
    <property type="entry name" value="PTS_EIIA_man-typ_sf"/>
</dbReference>
<dbReference type="PANTHER" id="PTHR33799">
    <property type="entry name" value="PTS PERMEASE-RELATED-RELATED"/>
    <property type="match status" value="1"/>
</dbReference>
<name>A0A1P8Q1I2_9LACO</name>
<dbReference type="PROSITE" id="PS51096">
    <property type="entry name" value="PTS_EIIA_TYPE_4"/>
    <property type="match status" value="1"/>
</dbReference>
<evidence type="ECO:0000259" key="8">
    <source>
        <dbReference type="PROSITE" id="PS51096"/>
    </source>
</evidence>
<dbReference type="RefSeq" id="WP_076614191.1">
    <property type="nucleotide sequence ID" value="NZ_CP019323.1"/>
</dbReference>
<evidence type="ECO:0000256" key="3">
    <source>
        <dbReference type="ARBA" id="ARBA00022490"/>
    </source>
</evidence>
<dbReference type="InterPro" id="IPR051471">
    <property type="entry name" value="Bacterial_PTS_sugar_comp"/>
</dbReference>
<evidence type="ECO:0000256" key="1">
    <source>
        <dbReference type="ARBA" id="ARBA00004496"/>
    </source>
</evidence>
<keyword evidence="7" id="KW-0418">Kinase</keyword>
<dbReference type="Gene3D" id="3.40.50.510">
    <property type="entry name" value="Phosphotransferase system, mannose-type IIA component"/>
    <property type="match status" value="1"/>
</dbReference>
<evidence type="ECO:0000313" key="10">
    <source>
        <dbReference type="Proteomes" id="UP000187499"/>
    </source>
</evidence>
<keyword evidence="6" id="KW-0598">Phosphotransferase system</keyword>
<dbReference type="STRING" id="1847728.BTM29_03565"/>
<keyword evidence="5" id="KW-0808">Transferase</keyword>
<dbReference type="GO" id="GO:0005737">
    <property type="term" value="C:cytoplasm"/>
    <property type="evidence" value="ECO:0007669"/>
    <property type="project" value="UniProtKB-SubCell"/>
</dbReference>
<dbReference type="SUPFAM" id="SSF53062">
    <property type="entry name" value="PTS system fructose IIA component-like"/>
    <property type="match status" value="1"/>
</dbReference>
<dbReference type="EMBL" id="CP019323">
    <property type="protein sequence ID" value="APX71687.1"/>
    <property type="molecule type" value="Genomic_DNA"/>
</dbReference>
<dbReference type="PANTHER" id="PTHR33799:SF1">
    <property type="entry name" value="PTS SYSTEM MANNOSE-SPECIFIC EIIAB COMPONENT-RELATED"/>
    <property type="match status" value="1"/>
</dbReference>
<dbReference type="GO" id="GO:0016020">
    <property type="term" value="C:membrane"/>
    <property type="evidence" value="ECO:0007669"/>
    <property type="project" value="InterPro"/>
</dbReference>
<evidence type="ECO:0000256" key="4">
    <source>
        <dbReference type="ARBA" id="ARBA00022597"/>
    </source>
</evidence>
<comment type="subcellular location">
    <subcellularLocation>
        <location evidence="1">Cytoplasm</location>
    </subcellularLocation>
</comment>
<organism evidence="9 10">
    <name type="scientific">Companilactobacillus allii</name>
    <dbReference type="NCBI Taxonomy" id="1847728"/>
    <lineage>
        <taxon>Bacteria</taxon>
        <taxon>Bacillati</taxon>
        <taxon>Bacillota</taxon>
        <taxon>Bacilli</taxon>
        <taxon>Lactobacillales</taxon>
        <taxon>Lactobacillaceae</taxon>
        <taxon>Companilactobacillus</taxon>
    </lineage>
</organism>
<keyword evidence="10" id="KW-1185">Reference proteome</keyword>
<evidence type="ECO:0000256" key="7">
    <source>
        <dbReference type="ARBA" id="ARBA00022777"/>
    </source>
</evidence>
<evidence type="ECO:0000256" key="6">
    <source>
        <dbReference type="ARBA" id="ARBA00022683"/>
    </source>
</evidence>
<dbReference type="Proteomes" id="UP000187499">
    <property type="component" value="Chromosome"/>
</dbReference>